<dbReference type="RefSeq" id="WP_379787822.1">
    <property type="nucleotide sequence ID" value="NZ_JBHSHL010000014.1"/>
</dbReference>
<keyword evidence="1" id="KW-0813">Transport</keyword>
<feature type="domain" description="ABC transporter" evidence="9">
    <location>
        <begin position="4"/>
        <end position="240"/>
    </location>
</feature>
<evidence type="ECO:0000256" key="8">
    <source>
        <dbReference type="ARBA" id="ARBA00023136"/>
    </source>
</evidence>
<evidence type="ECO:0000256" key="7">
    <source>
        <dbReference type="ARBA" id="ARBA00022967"/>
    </source>
</evidence>
<evidence type="ECO:0000313" key="10">
    <source>
        <dbReference type="EMBL" id="MFC4804316.1"/>
    </source>
</evidence>
<keyword evidence="7" id="KW-1278">Translocase</keyword>
<evidence type="ECO:0000259" key="9">
    <source>
        <dbReference type="PROSITE" id="PS50893"/>
    </source>
</evidence>
<protein>
    <submittedName>
        <fullName evidence="10">Sugar ABC transporter ATP-binding protein</fullName>
    </submittedName>
</protein>
<dbReference type="PANTHER" id="PTHR43790">
    <property type="entry name" value="CARBOHYDRATE TRANSPORT ATP-BINDING PROTEIN MG119-RELATED"/>
    <property type="match status" value="1"/>
</dbReference>
<dbReference type="EMBL" id="JBHSHL010000014">
    <property type="protein sequence ID" value="MFC4804316.1"/>
    <property type="molecule type" value="Genomic_DNA"/>
</dbReference>
<keyword evidence="6 10" id="KW-0067">ATP-binding</keyword>
<dbReference type="SUPFAM" id="SSF52540">
    <property type="entry name" value="P-loop containing nucleoside triphosphate hydrolases"/>
    <property type="match status" value="1"/>
</dbReference>
<gene>
    <name evidence="10" type="ORF">ACFO4R_04400</name>
</gene>
<name>A0ABV9QKY1_9FIRM</name>
<evidence type="ECO:0000313" key="11">
    <source>
        <dbReference type="Proteomes" id="UP001595916"/>
    </source>
</evidence>
<feature type="domain" description="ABC transporter" evidence="9">
    <location>
        <begin position="251"/>
        <end position="488"/>
    </location>
</feature>
<dbReference type="InterPro" id="IPR050107">
    <property type="entry name" value="ABC_carbohydrate_import_ATPase"/>
</dbReference>
<dbReference type="PROSITE" id="PS50893">
    <property type="entry name" value="ABC_TRANSPORTER_2"/>
    <property type="match status" value="2"/>
</dbReference>
<evidence type="ECO:0000256" key="5">
    <source>
        <dbReference type="ARBA" id="ARBA00022741"/>
    </source>
</evidence>
<dbReference type="GO" id="GO:0005524">
    <property type="term" value="F:ATP binding"/>
    <property type="evidence" value="ECO:0007669"/>
    <property type="project" value="UniProtKB-KW"/>
</dbReference>
<keyword evidence="5" id="KW-0547">Nucleotide-binding</keyword>
<dbReference type="Pfam" id="PF00005">
    <property type="entry name" value="ABC_tran"/>
    <property type="match status" value="2"/>
</dbReference>
<dbReference type="InterPro" id="IPR027417">
    <property type="entry name" value="P-loop_NTPase"/>
</dbReference>
<dbReference type="InterPro" id="IPR003439">
    <property type="entry name" value="ABC_transporter-like_ATP-bd"/>
</dbReference>
<dbReference type="CDD" id="cd03215">
    <property type="entry name" value="ABC_Carb_Monos_II"/>
    <property type="match status" value="1"/>
</dbReference>
<evidence type="ECO:0000256" key="1">
    <source>
        <dbReference type="ARBA" id="ARBA00022448"/>
    </source>
</evidence>
<evidence type="ECO:0000256" key="2">
    <source>
        <dbReference type="ARBA" id="ARBA00022475"/>
    </source>
</evidence>
<dbReference type="Gene3D" id="3.40.50.300">
    <property type="entry name" value="P-loop containing nucleotide triphosphate hydrolases"/>
    <property type="match status" value="2"/>
</dbReference>
<sequence length="491" mass="55320">MSLLSLRRISKEFPGVKALDEVNLNLYEGEAMALLGENGAGKSTLIKVLAGIYKKDSGEILYNGENIEINSIHDSQHYNISVIHQELNLIPNLSVAENIFIGREEKKFLGMIDKELMNRKAKECLDELGISISPKTKVSSLSIASQQMVEIAKALSYDAKIIIMDEPTDALTDKEVDTLFKVIKRLKQQKKSIVYISHRLPEIFEICEKVTILRDGKFIAEKAIEELDENLMIEMMVGRSLNEQFPYIPPQSDETIMEVHNLSNEFVEDISFRLCKGEILGIAGLVGASRTELAKTLYGTHSFSKGRILIHSESFESKKDSAELKKKVAYVSEDRKKDGLVLSMNVRENISLSSLDQISSPIGVNRRQEEEVANFYKDKMNIRTPSLEQKIKNLSGGNQQKVSISRALMTKPEILILDEPTRGVDVGAKHEIYQLINELKKEKKGIIVISSEMPELLGISDRILVMHEGRKKGELLRAEFSQEKIMHCILS</sequence>
<dbReference type="SMART" id="SM00382">
    <property type="entry name" value="AAA"/>
    <property type="match status" value="2"/>
</dbReference>
<organism evidence="10 11">
    <name type="scientific">Filifactor villosus</name>
    <dbReference type="NCBI Taxonomy" id="29374"/>
    <lineage>
        <taxon>Bacteria</taxon>
        <taxon>Bacillati</taxon>
        <taxon>Bacillota</taxon>
        <taxon>Clostridia</taxon>
        <taxon>Peptostreptococcales</taxon>
        <taxon>Filifactoraceae</taxon>
        <taxon>Filifactor</taxon>
    </lineage>
</organism>
<accession>A0ABV9QKY1</accession>
<proteinExistence type="predicted"/>
<dbReference type="InterPro" id="IPR003593">
    <property type="entry name" value="AAA+_ATPase"/>
</dbReference>
<dbReference type="CDD" id="cd03216">
    <property type="entry name" value="ABC_Carb_Monos_I"/>
    <property type="match status" value="1"/>
</dbReference>
<keyword evidence="3" id="KW-0762">Sugar transport</keyword>
<keyword evidence="4" id="KW-0677">Repeat</keyword>
<dbReference type="PROSITE" id="PS00211">
    <property type="entry name" value="ABC_TRANSPORTER_1"/>
    <property type="match status" value="1"/>
</dbReference>
<keyword evidence="2" id="KW-1003">Cell membrane</keyword>
<dbReference type="Proteomes" id="UP001595916">
    <property type="component" value="Unassembled WGS sequence"/>
</dbReference>
<dbReference type="PANTHER" id="PTHR43790:SF3">
    <property type="entry name" value="D-ALLOSE IMPORT ATP-BINDING PROTEIN ALSA-RELATED"/>
    <property type="match status" value="1"/>
</dbReference>
<evidence type="ECO:0000256" key="3">
    <source>
        <dbReference type="ARBA" id="ARBA00022597"/>
    </source>
</evidence>
<comment type="caution">
    <text evidence="10">The sequence shown here is derived from an EMBL/GenBank/DDBJ whole genome shotgun (WGS) entry which is preliminary data.</text>
</comment>
<keyword evidence="11" id="KW-1185">Reference proteome</keyword>
<dbReference type="InterPro" id="IPR017871">
    <property type="entry name" value="ABC_transporter-like_CS"/>
</dbReference>
<reference evidence="11" key="1">
    <citation type="journal article" date="2019" name="Int. J. Syst. Evol. Microbiol.">
        <title>The Global Catalogue of Microorganisms (GCM) 10K type strain sequencing project: providing services to taxonomists for standard genome sequencing and annotation.</title>
        <authorList>
            <consortium name="The Broad Institute Genomics Platform"/>
            <consortium name="The Broad Institute Genome Sequencing Center for Infectious Disease"/>
            <person name="Wu L."/>
            <person name="Ma J."/>
        </authorList>
    </citation>
    <scope>NUCLEOTIDE SEQUENCE [LARGE SCALE GENOMIC DNA]</scope>
    <source>
        <strain evidence="11">CCUG 46385</strain>
    </source>
</reference>
<evidence type="ECO:0000256" key="6">
    <source>
        <dbReference type="ARBA" id="ARBA00022840"/>
    </source>
</evidence>
<evidence type="ECO:0000256" key="4">
    <source>
        <dbReference type="ARBA" id="ARBA00022737"/>
    </source>
</evidence>
<keyword evidence="8" id="KW-0472">Membrane</keyword>